<evidence type="ECO:0000313" key="2">
    <source>
        <dbReference type="EMBL" id="TVX99685.1"/>
    </source>
</evidence>
<dbReference type="EMBL" id="VNJJ01000006">
    <property type="protein sequence ID" value="TVX99685.1"/>
    <property type="molecule type" value="Genomic_DNA"/>
</dbReference>
<reference evidence="2 3" key="1">
    <citation type="submission" date="2019-07" db="EMBL/GenBank/DDBJ databases">
        <authorList>
            <person name="Kim J."/>
        </authorList>
    </citation>
    <scope>NUCLEOTIDE SEQUENCE [LARGE SCALE GENOMIC DNA]</scope>
    <source>
        <strain evidence="2 3">G13</strain>
    </source>
</reference>
<organism evidence="2 3">
    <name type="scientific">Cohnella terricola</name>
    <dbReference type="NCBI Taxonomy" id="1289167"/>
    <lineage>
        <taxon>Bacteria</taxon>
        <taxon>Bacillati</taxon>
        <taxon>Bacillota</taxon>
        <taxon>Bacilli</taxon>
        <taxon>Bacillales</taxon>
        <taxon>Paenibacillaceae</taxon>
        <taxon>Cohnella</taxon>
    </lineage>
</organism>
<dbReference type="RefSeq" id="WP_144701715.1">
    <property type="nucleotide sequence ID" value="NZ_VNJJ01000006.1"/>
</dbReference>
<sequence>MKKKTGLIISFALVAVIVAVAVLWHSKQNPNAATVNEKIVQVESFHVSADTAHLQTLAEGTVFVYGNEATAERIQIVARIEVDPADWGGVAFYVPLGWRVSDIVSDYPENTEAKPADYVSTWTTASADSRWRAMIEVARDRSYTPIGGGKGTIVIDLVPDKKTVSRSTPLHIGVEVGSEEKDGAKSMGTDSIEVPVFKSRSDG</sequence>
<keyword evidence="3" id="KW-1185">Reference proteome</keyword>
<dbReference type="OrthoDB" id="2611155at2"/>
<dbReference type="Proteomes" id="UP000316330">
    <property type="component" value="Unassembled WGS sequence"/>
</dbReference>
<name>A0A559JII6_9BACL</name>
<evidence type="ECO:0000313" key="3">
    <source>
        <dbReference type="Proteomes" id="UP000316330"/>
    </source>
</evidence>
<gene>
    <name evidence="2" type="ORF">FPZ45_12055</name>
</gene>
<feature type="region of interest" description="Disordered" evidence="1">
    <location>
        <begin position="178"/>
        <end position="203"/>
    </location>
</feature>
<evidence type="ECO:0000256" key="1">
    <source>
        <dbReference type="SAM" id="MobiDB-lite"/>
    </source>
</evidence>
<protein>
    <submittedName>
        <fullName evidence="2">Uncharacterized protein</fullName>
    </submittedName>
</protein>
<accession>A0A559JII6</accession>
<dbReference type="AlphaFoldDB" id="A0A559JII6"/>
<proteinExistence type="predicted"/>
<comment type="caution">
    <text evidence="2">The sequence shown here is derived from an EMBL/GenBank/DDBJ whole genome shotgun (WGS) entry which is preliminary data.</text>
</comment>